<evidence type="ECO:0008006" key="4">
    <source>
        <dbReference type="Google" id="ProtNLM"/>
    </source>
</evidence>
<dbReference type="Proteomes" id="UP000578686">
    <property type="component" value="Unassembled WGS sequence"/>
</dbReference>
<feature type="region of interest" description="Disordered" evidence="1">
    <location>
        <begin position="13"/>
        <end position="70"/>
    </location>
</feature>
<gene>
    <name evidence="2" type="ORF">HCN56_24960</name>
</gene>
<organism evidence="2 3">
    <name type="scientific">Streptomyces lonarensis</name>
    <dbReference type="NCBI Taxonomy" id="700599"/>
    <lineage>
        <taxon>Bacteria</taxon>
        <taxon>Bacillati</taxon>
        <taxon>Actinomycetota</taxon>
        <taxon>Actinomycetes</taxon>
        <taxon>Kitasatosporales</taxon>
        <taxon>Streptomycetaceae</taxon>
        <taxon>Streptomyces</taxon>
    </lineage>
</organism>
<feature type="compositionally biased region" description="Acidic residues" evidence="1">
    <location>
        <begin position="40"/>
        <end position="59"/>
    </location>
</feature>
<sequence length="217" mass="23053">MIAAVLATGLLATACGGSDDSSDDPLPGADTGSSASPDPTEGEGDEADDETGEDELPEDGIDRPEINLPDDVNNVFEKVDTDDPVELAVLADQEHAINAVDEAITSGDTKVPSLPFYQADMALLESVELIVGMHDDGLSFGGTTHYYKRTLEMQSDTAAVTTYCMDTAESYLIDLETGEQEADSGINYFTSRQELNEEGVWQTVTLTSADGGDRCAR</sequence>
<evidence type="ECO:0000313" key="3">
    <source>
        <dbReference type="Proteomes" id="UP000578686"/>
    </source>
</evidence>
<protein>
    <recommendedName>
        <fullName evidence="4">Lipoprotein</fullName>
    </recommendedName>
</protein>
<evidence type="ECO:0000313" key="2">
    <source>
        <dbReference type="EMBL" id="NJQ08730.1"/>
    </source>
</evidence>
<proteinExistence type="predicted"/>
<reference evidence="2 3" key="1">
    <citation type="submission" date="2020-03" db="EMBL/GenBank/DDBJ databases">
        <title>Draft genome of Streptomyces sp. ventii, isolated from the Axial Seamount in the Pacific Ocean, and resequencing of the two type strains Streptomyces lonarensis strain NCL 716 and Streptomyces bohaiensis strain 11A07.</title>
        <authorList>
            <person name="Loughran R.M."/>
            <person name="Pfannmuller K.M."/>
            <person name="Wasson B.J."/>
            <person name="Deadmond M.C."/>
            <person name="Paddock B.E."/>
            <person name="Koyack M.J."/>
            <person name="Gallegos D.A."/>
            <person name="Mitchell E.A."/>
            <person name="Ushijima B."/>
            <person name="Saw J.H."/>
            <person name="Mcphail K.L."/>
            <person name="Videau P."/>
        </authorList>
    </citation>
    <scope>NUCLEOTIDE SEQUENCE [LARGE SCALE GENOMIC DNA]</scope>
    <source>
        <strain evidence="2 3">NCL716</strain>
    </source>
</reference>
<comment type="caution">
    <text evidence="2">The sequence shown here is derived from an EMBL/GenBank/DDBJ whole genome shotgun (WGS) entry which is preliminary data.</text>
</comment>
<accession>A0A7X6I1P1</accession>
<keyword evidence="3" id="KW-1185">Reference proteome</keyword>
<name>A0A7X6I1P1_9ACTN</name>
<evidence type="ECO:0000256" key="1">
    <source>
        <dbReference type="SAM" id="MobiDB-lite"/>
    </source>
</evidence>
<dbReference type="EMBL" id="JAAVJD010000399">
    <property type="protein sequence ID" value="NJQ08730.1"/>
    <property type="molecule type" value="Genomic_DNA"/>
</dbReference>
<dbReference type="AlphaFoldDB" id="A0A7X6I1P1"/>